<dbReference type="InterPro" id="IPR050212">
    <property type="entry name" value="Ntdp-like"/>
</dbReference>
<comment type="caution">
    <text evidence="3">The sequence shown here is derived from an EMBL/GenBank/DDBJ whole genome shotgun (WGS) entry which is preliminary data.</text>
</comment>
<evidence type="ECO:0000259" key="2">
    <source>
        <dbReference type="Pfam" id="PF04167"/>
    </source>
</evidence>
<dbReference type="InterPro" id="IPR007295">
    <property type="entry name" value="DUF402"/>
</dbReference>
<dbReference type="PANTHER" id="PTHR39159:SF1">
    <property type="entry name" value="UPF0374 PROTEIN YGAC"/>
    <property type="match status" value="1"/>
</dbReference>
<dbReference type="AlphaFoldDB" id="X0U9X2"/>
<keyword evidence="1" id="KW-0378">Hydrolase</keyword>
<dbReference type="SUPFAM" id="SSF159234">
    <property type="entry name" value="FomD-like"/>
    <property type="match status" value="1"/>
</dbReference>
<organism evidence="3">
    <name type="scientific">marine sediment metagenome</name>
    <dbReference type="NCBI Taxonomy" id="412755"/>
    <lineage>
        <taxon>unclassified sequences</taxon>
        <taxon>metagenomes</taxon>
        <taxon>ecological metagenomes</taxon>
    </lineage>
</organism>
<dbReference type="EMBL" id="BARS01010669">
    <property type="protein sequence ID" value="GAF96111.1"/>
    <property type="molecule type" value="Genomic_DNA"/>
</dbReference>
<evidence type="ECO:0000313" key="3">
    <source>
        <dbReference type="EMBL" id="GAF96111.1"/>
    </source>
</evidence>
<dbReference type="GO" id="GO:0016787">
    <property type="term" value="F:hydrolase activity"/>
    <property type="evidence" value="ECO:0007669"/>
    <property type="project" value="UniProtKB-KW"/>
</dbReference>
<dbReference type="Gene3D" id="2.40.380.10">
    <property type="entry name" value="FomD-like"/>
    <property type="match status" value="1"/>
</dbReference>
<feature type="non-terminal residue" evidence="3">
    <location>
        <position position="1"/>
    </location>
</feature>
<reference evidence="3" key="1">
    <citation type="journal article" date="2014" name="Front. Microbiol.">
        <title>High frequency of phylogenetically diverse reductive dehalogenase-homologous genes in deep subseafloor sedimentary metagenomes.</title>
        <authorList>
            <person name="Kawai M."/>
            <person name="Futagami T."/>
            <person name="Toyoda A."/>
            <person name="Takaki Y."/>
            <person name="Nishi S."/>
            <person name="Hori S."/>
            <person name="Arai W."/>
            <person name="Tsubouchi T."/>
            <person name="Morono Y."/>
            <person name="Uchiyama I."/>
            <person name="Ito T."/>
            <person name="Fujiyama A."/>
            <person name="Inagaki F."/>
            <person name="Takami H."/>
        </authorList>
    </citation>
    <scope>NUCLEOTIDE SEQUENCE</scope>
    <source>
        <strain evidence="3">Expedition CK06-06</strain>
    </source>
</reference>
<sequence>NEVWEYTGRLVERLENKIVVEAYFDRDETIVDRLVIQKGDKFIETYFLDKWFNIYEIQDPQNASIKAWYCNISFPAQLIKNSVIFRDLALDLLVYPDGRQIVLDMDEFNSLALNMQVRSKALHALEQLQELFSSQSYSSLQMN</sequence>
<name>X0U9X2_9ZZZZ</name>
<proteinExistence type="predicted"/>
<protein>
    <recommendedName>
        <fullName evidence="2">DUF402 domain-containing protein</fullName>
    </recommendedName>
</protein>
<evidence type="ECO:0000256" key="1">
    <source>
        <dbReference type="ARBA" id="ARBA00022801"/>
    </source>
</evidence>
<gene>
    <name evidence="3" type="ORF">S01H1_19691</name>
</gene>
<dbReference type="PANTHER" id="PTHR39159">
    <property type="match status" value="1"/>
</dbReference>
<accession>X0U9X2</accession>
<dbReference type="Pfam" id="PF04167">
    <property type="entry name" value="DUF402"/>
    <property type="match status" value="1"/>
</dbReference>
<dbReference type="InterPro" id="IPR035930">
    <property type="entry name" value="FomD-like_sf"/>
</dbReference>
<feature type="domain" description="DUF402" evidence="2">
    <location>
        <begin position="15"/>
        <end position="132"/>
    </location>
</feature>